<feature type="transmembrane region" description="Helical" evidence="7">
    <location>
        <begin position="390"/>
        <end position="410"/>
    </location>
</feature>
<dbReference type="PANTHER" id="PTHR42718:SF46">
    <property type="entry name" value="BLR6921 PROTEIN"/>
    <property type="match status" value="1"/>
</dbReference>
<feature type="transmembrane region" description="Helical" evidence="7">
    <location>
        <begin position="302"/>
        <end position="325"/>
    </location>
</feature>
<dbReference type="InterPro" id="IPR036259">
    <property type="entry name" value="MFS_trans_sf"/>
</dbReference>
<proteinExistence type="predicted"/>
<comment type="caution">
    <text evidence="9">The sequence shown here is derived from an EMBL/GenBank/DDBJ whole genome shotgun (WGS) entry which is preliminary data.</text>
</comment>
<evidence type="ECO:0000313" key="10">
    <source>
        <dbReference type="Proteomes" id="UP000283374"/>
    </source>
</evidence>
<accession>A0A413RP94</accession>
<feature type="transmembrane region" description="Helical" evidence="7">
    <location>
        <begin position="337"/>
        <end position="358"/>
    </location>
</feature>
<keyword evidence="5 7" id="KW-1133">Transmembrane helix</keyword>
<evidence type="ECO:0000256" key="2">
    <source>
        <dbReference type="ARBA" id="ARBA00022448"/>
    </source>
</evidence>
<dbReference type="Gene3D" id="1.20.1250.20">
    <property type="entry name" value="MFS general substrate transporter like domains"/>
    <property type="match status" value="1"/>
</dbReference>
<dbReference type="Proteomes" id="UP000283374">
    <property type="component" value="Unassembled WGS sequence"/>
</dbReference>
<keyword evidence="3" id="KW-1003">Cell membrane</keyword>
<dbReference type="PROSITE" id="PS50850">
    <property type="entry name" value="MFS"/>
    <property type="match status" value="1"/>
</dbReference>
<dbReference type="Pfam" id="PF07690">
    <property type="entry name" value="MFS_1"/>
    <property type="match status" value="1"/>
</dbReference>
<feature type="transmembrane region" description="Helical" evidence="7">
    <location>
        <begin position="485"/>
        <end position="507"/>
    </location>
</feature>
<evidence type="ECO:0000256" key="6">
    <source>
        <dbReference type="ARBA" id="ARBA00023136"/>
    </source>
</evidence>
<name>A0A413RP94_9CELL</name>
<protein>
    <submittedName>
        <fullName evidence="9">MFS transporter</fullName>
    </submittedName>
</protein>
<feature type="transmembrane region" description="Helical" evidence="7">
    <location>
        <begin position="264"/>
        <end position="281"/>
    </location>
</feature>
<evidence type="ECO:0000313" key="9">
    <source>
        <dbReference type="EMBL" id="RHA43787.1"/>
    </source>
</evidence>
<keyword evidence="10" id="KW-1185">Reference proteome</keyword>
<organism evidence="9 10">
    <name type="scientific">Cellulomonas rhizosphaerae</name>
    <dbReference type="NCBI Taxonomy" id="2293719"/>
    <lineage>
        <taxon>Bacteria</taxon>
        <taxon>Bacillati</taxon>
        <taxon>Actinomycetota</taxon>
        <taxon>Actinomycetes</taxon>
        <taxon>Micrococcales</taxon>
        <taxon>Cellulomonadaceae</taxon>
        <taxon>Cellulomonas</taxon>
    </lineage>
</organism>
<evidence type="ECO:0000256" key="4">
    <source>
        <dbReference type="ARBA" id="ARBA00022692"/>
    </source>
</evidence>
<evidence type="ECO:0000256" key="3">
    <source>
        <dbReference type="ARBA" id="ARBA00022475"/>
    </source>
</evidence>
<evidence type="ECO:0000256" key="5">
    <source>
        <dbReference type="ARBA" id="ARBA00022989"/>
    </source>
</evidence>
<dbReference type="GO" id="GO:0005886">
    <property type="term" value="C:plasma membrane"/>
    <property type="evidence" value="ECO:0007669"/>
    <property type="project" value="UniProtKB-SubCell"/>
</dbReference>
<keyword evidence="4 7" id="KW-0812">Transmembrane</keyword>
<dbReference type="GO" id="GO:0022857">
    <property type="term" value="F:transmembrane transporter activity"/>
    <property type="evidence" value="ECO:0007669"/>
    <property type="project" value="InterPro"/>
</dbReference>
<dbReference type="CDD" id="cd17321">
    <property type="entry name" value="MFS_MMR_MDR_like"/>
    <property type="match status" value="1"/>
</dbReference>
<dbReference type="AlphaFoldDB" id="A0A413RP94"/>
<feature type="transmembrane region" description="Helical" evidence="7">
    <location>
        <begin position="365"/>
        <end position="384"/>
    </location>
</feature>
<sequence length="520" mass="53161">MCLGATVSEPRAAVAVTKPHAEEHAPGQDPRRWVILGVIAIAQLIIVLDSSIMNIALPAAAKDLDINAANLQWAITAYTLAFGGLLLLGGRIADYVGRKQAFIIGLVGFAGASAIGGLAVNQGMLFGARALQGAFAALLAPAALALITVTFTEGKERAKAFGVFGAISGGGAAIGLIAGGALTEYLDWRWCLLVNLPIALITVAVAIPVLKESKANGDTRFDIPGAFLSIVGLVALVYGFTEAAKPVTGADGIPGTRGWTDPVVLTWLAVAVVALVAFVFVERKVANPLLPLRIVLDRNRGASYLIFLLVGAGLFGMFLFMTLYLQNVLGYEPLKAGFAFLPFSIGIIVMAGIVAQLLPRVGPKPLMIIGLALASTGLLLLLNTTPTSSYFGSVFPALVVMSLGMAAVFIPASSTALVGVGGHDAGIASAVLNTSQQVGGSLGLALLNTFALTATADKLGDLIGAGGDPKSASVQATAQVAGFHVAYIGSAVMLILALLIAVVMISAKKDDLPSEGAIAA</sequence>
<feature type="domain" description="Major facilitator superfamily (MFS) profile" evidence="8">
    <location>
        <begin position="35"/>
        <end position="509"/>
    </location>
</feature>
<feature type="transmembrane region" description="Helical" evidence="7">
    <location>
        <begin position="221"/>
        <end position="240"/>
    </location>
</feature>
<feature type="transmembrane region" description="Helical" evidence="7">
    <location>
        <begin position="33"/>
        <end position="59"/>
    </location>
</feature>
<dbReference type="SUPFAM" id="SSF103473">
    <property type="entry name" value="MFS general substrate transporter"/>
    <property type="match status" value="1"/>
</dbReference>
<feature type="transmembrane region" description="Helical" evidence="7">
    <location>
        <begin position="188"/>
        <end position="209"/>
    </location>
</feature>
<gene>
    <name evidence="9" type="ORF">D1825_04620</name>
</gene>
<dbReference type="InterPro" id="IPR005829">
    <property type="entry name" value="Sugar_transporter_CS"/>
</dbReference>
<dbReference type="InterPro" id="IPR020846">
    <property type="entry name" value="MFS_dom"/>
</dbReference>
<feature type="transmembrane region" description="Helical" evidence="7">
    <location>
        <begin position="71"/>
        <end position="89"/>
    </location>
</feature>
<feature type="transmembrane region" description="Helical" evidence="7">
    <location>
        <begin position="161"/>
        <end position="182"/>
    </location>
</feature>
<dbReference type="Gene3D" id="1.20.1720.10">
    <property type="entry name" value="Multidrug resistance protein D"/>
    <property type="match status" value="1"/>
</dbReference>
<dbReference type="OrthoDB" id="4080117at2"/>
<keyword evidence="6 7" id="KW-0472">Membrane</keyword>
<dbReference type="PROSITE" id="PS00216">
    <property type="entry name" value="SUGAR_TRANSPORT_1"/>
    <property type="match status" value="1"/>
</dbReference>
<evidence type="ECO:0000256" key="7">
    <source>
        <dbReference type="SAM" id="Phobius"/>
    </source>
</evidence>
<evidence type="ECO:0000256" key="1">
    <source>
        <dbReference type="ARBA" id="ARBA00004651"/>
    </source>
</evidence>
<feature type="transmembrane region" description="Helical" evidence="7">
    <location>
        <begin position="101"/>
        <end position="120"/>
    </location>
</feature>
<evidence type="ECO:0000259" key="8">
    <source>
        <dbReference type="PROSITE" id="PS50850"/>
    </source>
</evidence>
<comment type="subcellular location">
    <subcellularLocation>
        <location evidence="1">Cell membrane</location>
        <topology evidence="1">Multi-pass membrane protein</topology>
    </subcellularLocation>
</comment>
<keyword evidence="2" id="KW-0813">Transport</keyword>
<reference evidence="9 10" key="1">
    <citation type="submission" date="2018-08" db="EMBL/GenBank/DDBJ databases">
        <title>Cellulomonas rhizosphaerae sp. nov., a novel actinomycete isolated from soil.</title>
        <authorList>
            <person name="Tian Y."/>
        </authorList>
    </citation>
    <scope>NUCLEOTIDE SEQUENCE [LARGE SCALE GENOMIC DNA]</scope>
    <source>
        <strain evidence="9 10">NEAU-TCZ24</strain>
    </source>
</reference>
<feature type="transmembrane region" description="Helical" evidence="7">
    <location>
        <begin position="126"/>
        <end position="149"/>
    </location>
</feature>
<dbReference type="EMBL" id="QWKP01000141">
    <property type="protein sequence ID" value="RHA43787.1"/>
    <property type="molecule type" value="Genomic_DNA"/>
</dbReference>
<dbReference type="InterPro" id="IPR011701">
    <property type="entry name" value="MFS"/>
</dbReference>
<dbReference type="PANTHER" id="PTHR42718">
    <property type="entry name" value="MAJOR FACILITATOR SUPERFAMILY MULTIDRUG TRANSPORTER MFSC"/>
    <property type="match status" value="1"/>
</dbReference>